<accession>A0ABC9A1U8</accession>
<dbReference type="Proteomes" id="UP001497457">
    <property type="component" value="Chromosome 2b"/>
</dbReference>
<evidence type="ECO:0000313" key="3">
    <source>
        <dbReference type="EMBL" id="CAL4970896.1"/>
    </source>
</evidence>
<sequence length="120" mass="13034">MQRLRCVCVGLLLLLGVLLLSTVATARREMLMATTSDEGRGRAGGVDTLGNAPEVPAAAAAASDGEDMIGRRKDEVVVRSHRRFRTRKIPASSQSQVPYGGRIPFTADYHSVRRHPPTHN</sequence>
<dbReference type="EMBL" id="OZ075112">
    <property type="protein sequence ID" value="CAL4970896.1"/>
    <property type="molecule type" value="Genomic_DNA"/>
</dbReference>
<feature type="region of interest" description="Disordered" evidence="1">
    <location>
        <begin position="81"/>
        <end position="120"/>
    </location>
</feature>
<organism evidence="3 4">
    <name type="scientific">Urochloa decumbens</name>
    <dbReference type="NCBI Taxonomy" id="240449"/>
    <lineage>
        <taxon>Eukaryota</taxon>
        <taxon>Viridiplantae</taxon>
        <taxon>Streptophyta</taxon>
        <taxon>Embryophyta</taxon>
        <taxon>Tracheophyta</taxon>
        <taxon>Spermatophyta</taxon>
        <taxon>Magnoliopsida</taxon>
        <taxon>Liliopsida</taxon>
        <taxon>Poales</taxon>
        <taxon>Poaceae</taxon>
        <taxon>PACMAD clade</taxon>
        <taxon>Panicoideae</taxon>
        <taxon>Panicodae</taxon>
        <taxon>Paniceae</taxon>
        <taxon>Melinidinae</taxon>
        <taxon>Urochloa</taxon>
    </lineage>
</organism>
<dbReference type="AlphaFoldDB" id="A0ABC9A1U8"/>
<evidence type="ECO:0000313" key="4">
    <source>
        <dbReference type="Proteomes" id="UP001497457"/>
    </source>
</evidence>
<keyword evidence="4" id="KW-1185">Reference proteome</keyword>
<feature type="chain" id="PRO_5044889886" evidence="2">
    <location>
        <begin position="27"/>
        <end position="120"/>
    </location>
</feature>
<reference evidence="3" key="1">
    <citation type="submission" date="2024-10" db="EMBL/GenBank/DDBJ databases">
        <authorList>
            <person name="Ryan C."/>
        </authorList>
    </citation>
    <scope>NUCLEOTIDE SEQUENCE [LARGE SCALE GENOMIC DNA]</scope>
</reference>
<feature type="signal peptide" evidence="2">
    <location>
        <begin position="1"/>
        <end position="26"/>
    </location>
</feature>
<name>A0ABC9A1U8_9POAL</name>
<evidence type="ECO:0000256" key="2">
    <source>
        <dbReference type="SAM" id="SignalP"/>
    </source>
</evidence>
<proteinExistence type="predicted"/>
<protein>
    <submittedName>
        <fullName evidence="3">Uncharacterized protein</fullName>
    </submittedName>
</protein>
<gene>
    <name evidence="3" type="ORF">URODEC1_LOCUS50341</name>
</gene>
<evidence type="ECO:0000256" key="1">
    <source>
        <dbReference type="SAM" id="MobiDB-lite"/>
    </source>
</evidence>
<keyword evidence="2" id="KW-0732">Signal</keyword>